<dbReference type="PANTHER" id="PTHR33824">
    <property type="entry name" value="POLYKETIDE CYCLASE/DEHYDRASE AND LIPID TRANSPORT SUPERFAMILY PROTEIN"/>
    <property type="match status" value="1"/>
</dbReference>
<dbReference type="SUPFAM" id="SSF55961">
    <property type="entry name" value="Bet v1-like"/>
    <property type="match status" value="1"/>
</dbReference>
<protein>
    <submittedName>
        <fullName evidence="3">SRPBCC family protein</fullName>
    </submittedName>
</protein>
<dbReference type="Gene3D" id="3.30.530.20">
    <property type="match status" value="1"/>
</dbReference>
<reference evidence="3" key="1">
    <citation type="submission" date="2020-12" db="EMBL/GenBank/DDBJ databases">
        <title>Ramlibacter sp. nov., isolated from a freshwater alga, Cryptomonas.</title>
        <authorList>
            <person name="Kim H.M."/>
            <person name="Jeon C.O."/>
        </authorList>
    </citation>
    <scope>NUCLEOTIDE SEQUENCE</scope>
    <source>
        <strain evidence="3">CrO1</strain>
    </source>
</reference>
<dbReference type="PANTHER" id="PTHR33824:SF7">
    <property type="entry name" value="POLYKETIDE CYCLASE_DEHYDRASE AND LIPID TRANSPORT SUPERFAMILY PROTEIN"/>
    <property type="match status" value="1"/>
</dbReference>
<comment type="similarity">
    <text evidence="1">Belongs to the ribosome association toxin RatA family.</text>
</comment>
<evidence type="ECO:0000313" key="4">
    <source>
        <dbReference type="Proteomes" id="UP000617041"/>
    </source>
</evidence>
<name>A0A934USA4_9BURK</name>
<dbReference type="InterPro" id="IPR047137">
    <property type="entry name" value="ORF3"/>
</dbReference>
<dbReference type="InterPro" id="IPR005031">
    <property type="entry name" value="COQ10_START"/>
</dbReference>
<evidence type="ECO:0000313" key="3">
    <source>
        <dbReference type="EMBL" id="MBK0393671.1"/>
    </source>
</evidence>
<organism evidence="3 4">
    <name type="scientific">Ramlibacter algicola</name>
    <dbReference type="NCBI Taxonomy" id="2795217"/>
    <lineage>
        <taxon>Bacteria</taxon>
        <taxon>Pseudomonadati</taxon>
        <taxon>Pseudomonadota</taxon>
        <taxon>Betaproteobacteria</taxon>
        <taxon>Burkholderiales</taxon>
        <taxon>Comamonadaceae</taxon>
        <taxon>Ramlibacter</taxon>
    </lineage>
</organism>
<evidence type="ECO:0000256" key="1">
    <source>
        <dbReference type="ARBA" id="ARBA00008918"/>
    </source>
</evidence>
<evidence type="ECO:0000259" key="2">
    <source>
        <dbReference type="Pfam" id="PF03364"/>
    </source>
</evidence>
<dbReference type="Proteomes" id="UP000617041">
    <property type="component" value="Unassembled WGS sequence"/>
</dbReference>
<comment type="caution">
    <text evidence="3">The sequence shown here is derived from an EMBL/GenBank/DDBJ whole genome shotgun (WGS) entry which is preliminary data.</text>
</comment>
<proteinExistence type="inferred from homology"/>
<dbReference type="AlphaFoldDB" id="A0A934USA4"/>
<dbReference type="InterPro" id="IPR023393">
    <property type="entry name" value="START-like_dom_sf"/>
</dbReference>
<dbReference type="Pfam" id="PF03364">
    <property type="entry name" value="Polyketide_cyc"/>
    <property type="match status" value="1"/>
</dbReference>
<keyword evidence="4" id="KW-1185">Reference proteome</keyword>
<gene>
    <name evidence="3" type="ORF">I8E28_13820</name>
</gene>
<dbReference type="CDD" id="cd07817">
    <property type="entry name" value="SRPBCC_8"/>
    <property type="match status" value="1"/>
</dbReference>
<accession>A0A934USA4</accession>
<sequence length="151" mass="17085">MSNVQESIELDVPVRAAYNQWTQFEDFPKFMATVQEVKQVDDTHLHWKALVAGKVKEWDAEITEQVPDKRIAWRSTGGAKNAGVVTFHKIGDNRTRVMLQMDYEPETFAEKAGDAVGGVKLTAKGNLMRFRQLLEQRGTETGGWRGEVPVH</sequence>
<feature type="domain" description="Coenzyme Q-binding protein COQ10 START" evidence="2">
    <location>
        <begin position="11"/>
        <end position="120"/>
    </location>
</feature>
<dbReference type="EMBL" id="JAEDAO010000001">
    <property type="protein sequence ID" value="MBK0393671.1"/>
    <property type="molecule type" value="Genomic_DNA"/>
</dbReference>